<sequence>MFNVPKVYNLEPNTLVVLNELQEDDAVQEVEVLVPELFPDDVLQVEDDVQEEVVLQEEVATPEVLPVLLEVDVAPVEEAVQGAQEVLVPEFIPEIVQEEVVTPAEEVVAPVEEVLPEAQTPVIKNDRPTLKSGSDARIQNLKLMRNYIKRYVKDKEEFIALCKKLKVKNLSFESFKGDEFAKYKKIYNSKSFEAIVKCVKLAKAQTV</sequence>
<organism evidence="1 2">
    <name type="scientific">Rotaria magnacalcarata</name>
    <dbReference type="NCBI Taxonomy" id="392030"/>
    <lineage>
        <taxon>Eukaryota</taxon>
        <taxon>Metazoa</taxon>
        <taxon>Spiralia</taxon>
        <taxon>Gnathifera</taxon>
        <taxon>Rotifera</taxon>
        <taxon>Eurotatoria</taxon>
        <taxon>Bdelloidea</taxon>
        <taxon>Philodinida</taxon>
        <taxon>Philodinidae</taxon>
        <taxon>Rotaria</taxon>
    </lineage>
</organism>
<reference evidence="1" key="1">
    <citation type="submission" date="2021-02" db="EMBL/GenBank/DDBJ databases">
        <authorList>
            <person name="Nowell W R."/>
        </authorList>
    </citation>
    <scope>NUCLEOTIDE SEQUENCE</scope>
</reference>
<proteinExistence type="predicted"/>
<gene>
    <name evidence="1" type="ORF">XDN619_LOCUS4784</name>
</gene>
<accession>A0A816NH24</accession>
<dbReference type="AlphaFoldDB" id="A0A816NH24"/>
<comment type="caution">
    <text evidence="1">The sequence shown here is derived from an EMBL/GenBank/DDBJ whole genome shotgun (WGS) entry which is preliminary data.</text>
</comment>
<evidence type="ECO:0000313" key="1">
    <source>
        <dbReference type="EMBL" id="CAF2028423.1"/>
    </source>
</evidence>
<dbReference type="EMBL" id="CAJNRG010001166">
    <property type="protein sequence ID" value="CAF2028423.1"/>
    <property type="molecule type" value="Genomic_DNA"/>
</dbReference>
<dbReference type="Proteomes" id="UP000663887">
    <property type="component" value="Unassembled WGS sequence"/>
</dbReference>
<name>A0A816NH24_9BILA</name>
<protein>
    <submittedName>
        <fullName evidence="1">Uncharacterized protein</fullName>
    </submittedName>
</protein>
<evidence type="ECO:0000313" key="2">
    <source>
        <dbReference type="Proteomes" id="UP000663887"/>
    </source>
</evidence>